<dbReference type="Proteomes" id="UP001060085">
    <property type="component" value="Linkage Group LG03"/>
</dbReference>
<name>A0ACC0BG41_CATRO</name>
<protein>
    <submittedName>
        <fullName evidence="1">Uncharacterized protein</fullName>
    </submittedName>
</protein>
<keyword evidence="2" id="KW-1185">Reference proteome</keyword>
<proteinExistence type="predicted"/>
<evidence type="ECO:0000313" key="2">
    <source>
        <dbReference type="Proteomes" id="UP001060085"/>
    </source>
</evidence>
<gene>
    <name evidence="1" type="ORF">M9H77_11980</name>
</gene>
<reference evidence="2" key="1">
    <citation type="journal article" date="2023" name="Nat. Plants">
        <title>Single-cell RNA sequencing provides a high-resolution roadmap for understanding the multicellular compartmentation of specialized metabolism.</title>
        <authorList>
            <person name="Sun S."/>
            <person name="Shen X."/>
            <person name="Li Y."/>
            <person name="Li Y."/>
            <person name="Wang S."/>
            <person name="Li R."/>
            <person name="Zhang H."/>
            <person name="Shen G."/>
            <person name="Guo B."/>
            <person name="Wei J."/>
            <person name="Xu J."/>
            <person name="St-Pierre B."/>
            <person name="Chen S."/>
            <person name="Sun C."/>
        </authorList>
    </citation>
    <scope>NUCLEOTIDE SEQUENCE [LARGE SCALE GENOMIC DNA]</scope>
</reference>
<organism evidence="1 2">
    <name type="scientific">Catharanthus roseus</name>
    <name type="common">Madagascar periwinkle</name>
    <name type="synonym">Vinca rosea</name>
    <dbReference type="NCBI Taxonomy" id="4058"/>
    <lineage>
        <taxon>Eukaryota</taxon>
        <taxon>Viridiplantae</taxon>
        <taxon>Streptophyta</taxon>
        <taxon>Embryophyta</taxon>
        <taxon>Tracheophyta</taxon>
        <taxon>Spermatophyta</taxon>
        <taxon>Magnoliopsida</taxon>
        <taxon>eudicotyledons</taxon>
        <taxon>Gunneridae</taxon>
        <taxon>Pentapetalae</taxon>
        <taxon>asterids</taxon>
        <taxon>lamiids</taxon>
        <taxon>Gentianales</taxon>
        <taxon>Apocynaceae</taxon>
        <taxon>Rauvolfioideae</taxon>
        <taxon>Vinceae</taxon>
        <taxon>Catharanthinae</taxon>
        <taxon>Catharanthus</taxon>
    </lineage>
</organism>
<sequence>MTFRVLNSYLPNHLGTSAPPYFLYIDTPDFLHGVIRQLWSILCSHSEYYISSCNCFWVSDHNIVPEPRFAEYPSRDVAEDVEPKASEIASSITFDISQNLGTLEFGYLAFFSSFYYRYPGFLESYFGPGSLAFFPSSNWFSDYLACTSTPSAFGFERAGPALYCSTVAFTRPPSIEKPYVSTVECEEFMRYLLSTTLAGGLSSRSRHSAFVQVSSPTSSLFSTSTAPAADGRRRILTVTHGKYVWRLREILLSSSQISESAWHFIKGDPEENFEEGGLAVSSTIPPWANPNVVSAPFPAAQPSLCWVPVSEASLHLLVTDKGKEASFLYQDTVPPLITFDDLPVFCPVWEFK</sequence>
<dbReference type="EMBL" id="CM044703">
    <property type="protein sequence ID" value="KAI5671616.1"/>
    <property type="molecule type" value="Genomic_DNA"/>
</dbReference>
<comment type="caution">
    <text evidence="1">The sequence shown here is derived from an EMBL/GenBank/DDBJ whole genome shotgun (WGS) entry which is preliminary data.</text>
</comment>
<evidence type="ECO:0000313" key="1">
    <source>
        <dbReference type="EMBL" id="KAI5671616.1"/>
    </source>
</evidence>
<accession>A0ACC0BG41</accession>